<comment type="catalytic activity">
    <reaction evidence="10">
        <text>a very-long-chain acyl-CoA + malonyl-CoA + H(+) = a very-long-chain 3-oxoacyl-CoA + CO2 + CoA</text>
        <dbReference type="Rhea" id="RHEA:32727"/>
        <dbReference type="ChEBI" id="CHEBI:15378"/>
        <dbReference type="ChEBI" id="CHEBI:16526"/>
        <dbReference type="ChEBI" id="CHEBI:57287"/>
        <dbReference type="ChEBI" id="CHEBI:57384"/>
        <dbReference type="ChEBI" id="CHEBI:90725"/>
        <dbReference type="ChEBI" id="CHEBI:90736"/>
        <dbReference type="EC" id="2.3.1.199"/>
    </reaction>
</comment>
<reference evidence="11 12" key="1">
    <citation type="submission" date="2020-04" db="EMBL/GenBank/DDBJ databases">
        <authorList>
            <person name="Alioto T."/>
            <person name="Alioto T."/>
            <person name="Gomez Garrido J."/>
        </authorList>
    </citation>
    <scope>NUCLEOTIDE SEQUENCE [LARGE SCALE GENOMIC DNA]</scope>
</reference>
<comment type="subcellular location">
    <subcellularLocation>
        <location evidence="1">Membrane</location>
        <topology evidence="1">Multi-pass membrane protein</topology>
    </subcellularLocation>
</comment>
<dbReference type="GO" id="GO:0034625">
    <property type="term" value="P:fatty acid elongation, monounsaturated fatty acid"/>
    <property type="evidence" value="ECO:0007669"/>
    <property type="project" value="TreeGrafter"/>
</dbReference>
<keyword evidence="2 10" id="KW-0444">Lipid biosynthesis</keyword>
<feature type="transmembrane region" description="Helical" evidence="10">
    <location>
        <begin position="147"/>
        <end position="165"/>
    </location>
</feature>
<dbReference type="Pfam" id="PF01151">
    <property type="entry name" value="ELO"/>
    <property type="match status" value="1"/>
</dbReference>
<dbReference type="Proteomes" id="UP000494165">
    <property type="component" value="Unassembled WGS sequence"/>
</dbReference>
<evidence type="ECO:0000313" key="12">
    <source>
        <dbReference type="Proteomes" id="UP000494165"/>
    </source>
</evidence>
<sequence>MAPQFLDSIREGYDTMFHKWGDPRTSSLPLMGSPFPTLFILFCYLRFVNVWGPNFMRNRRAFNLDRIIIVYNLLNVLVSAWLFYEAWDGAWKEYSYTCQPVDWTDNPKSRRIIRAMYVYFLVKVIELVDTVFFILRKKLNQASYLHIYHHTGMVMLSWGGTKWLPGGHGTFLGFINSFVHVVMYSYYLITALYPQYKQNIWWKKYITQMQMVKLF</sequence>
<evidence type="ECO:0000256" key="4">
    <source>
        <dbReference type="ARBA" id="ARBA00022692"/>
    </source>
</evidence>
<evidence type="ECO:0000256" key="8">
    <source>
        <dbReference type="ARBA" id="ARBA00023136"/>
    </source>
</evidence>
<proteinExistence type="inferred from homology"/>
<evidence type="ECO:0000256" key="9">
    <source>
        <dbReference type="ARBA" id="ARBA00023160"/>
    </source>
</evidence>
<dbReference type="PANTHER" id="PTHR11157">
    <property type="entry name" value="FATTY ACID ACYL TRANSFERASE-RELATED"/>
    <property type="match status" value="1"/>
</dbReference>
<dbReference type="GO" id="GO:0005789">
    <property type="term" value="C:endoplasmic reticulum membrane"/>
    <property type="evidence" value="ECO:0007669"/>
    <property type="project" value="TreeGrafter"/>
</dbReference>
<dbReference type="EC" id="2.3.1.199" evidence="10"/>
<keyword evidence="7 10" id="KW-0443">Lipid metabolism</keyword>
<organism evidence="11 12">
    <name type="scientific">Cloeon dipterum</name>
    <dbReference type="NCBI Taxonomy" id="197152"/>
    <lineage>
        <taxon>Eukaryota</taxon>
        <taxon>Metazoa</taxon>
        <taxon>Ecdysozoa</taxon>
        <taxon>Arthropoda</taxon>
        <taxon>Hexapoda</taxon>
        <taxon>Insecta</taxon>
        <taxon>Pterygota</taxon>
        <taxon>Palaeoptera</taxon>
        <taxon>Ephemeroptera</taxon>
        <taxon>Pisciforma</taxon>
        <taxon>Baetidae</taxon>
        <taxon>Cloeon</taxon>
    </lineage>
</organism>
<dbReference type="GO" id="GO:0009922">
    <property type="term" value="F:fatty acid elongase activity"/>
    <property type="evidence" value="ECO:0007669"/>
    <property type="project" value="UniProtKB-EC"/>
</dbReference>
<feature type="transmembrane region" description="Helical" evidence="10">
    <location>
        <begin position="33"/>
        <end position="52"/>
    </location>
</feature>
<evidence type="ECO:0000256" key="1">
    <source>
        <dbReference type="ARBA" id="ARBA00004141"/>
    </source>
</evidence>
<dbReference type="InterPro" id="IPR002076">
    <property type="entry name" value="ELO_fam"/>
</dbReference>
<feature type="transmembrane region" description="Helical" evidence="10">
    <location>
        <begin position="171"/>
        <end position="193"/>
    </location>
</feature>
<feature type="transmembrane region" description="Helical" evidence="10">
    <location>
        <begin position="64"/>
        <end position="84"/>
    </location>
</feature>
<comment type="similarity">
    <text evidence="10">Belongs to the ELO family.</text>
</comment>
<evidence type="ECO:0000256" key="7">
    <source>
        <dbReference type="ARBA" id="ARBA00023098"/>
    </source>
</evidence>
<evidence type="ECO:0000256" key="6">
    <source>
        <dbReference type="ARBA" id="ARBA00022989"/>
    </source>
</evidence>
<dbReference type="EMBL" id="CADEPI010000144">
    <property type="protein sequence ID" value="CAB3377389.1"/>
    <property type="molecule type" value="Genomic_DNA"/>
</dbReference>
<evidence type="ECO:0000256" key="10">
    <source>
        <dbReference type="RuleBase" id="RU361115"/>
    </source>
</evidence>
<keyword evidence="5 10" id="KW-0276">Fatty acid metabolism</keyword>
<name>A0A8S1DAN6_9INSE</name>
<dbReference type="OrthoDB" id="434092at2759"/>
<dbReference type="GO" id="GO:0030148">
    <property type="term" value="P:sphingolipid biosynthetic process"/>
    <property type="evidence" value="ECO:0007669"/>
    <property type="project" value="TreeGrafter"/>
</dbReference>
<keyword evidence="9 10" id="KW-0275">Fatty acid biosynthesis</keyword>
<accession>A0A8S1DAN6</accession>
<dbReference type="GO" id="GO:0042761">
    <property type="term" value="P:very long-chain fatty acid biosynthetic process"/>
    <property type="evidence" value="ECO:0007669"/>
    <property type="project" value="TreeGrafter"/>
</dbReference>
<keyword evidence="6 10" id="KW-1133">Transmembrane helix</keyword>
<evidence type="ECO:0000256" key="3">
    <source>
        <dbReference type="ARBA" id="ARBA00022679"/>
    </source>
</evidence>
<dbReference type="GO" id="GO:0034626">
    <property type="term" value="P:fatty acid elongation, polyunsaturated fatty acid"/>
    <property type="evidence" value="ECO:0007669"/>
    <property type="project" value="TreeGrafter"/>
</dbReference>
<dbReference type="AlphaFoldDB" id="A0A8S1DAN6"/>
<feature type="transmembrane region" description="Helical" evidence="10">
    <location>
        <begin position="116"/>
        <end position="135"/>
    </location>
</feature>
<evidence type="ECO:0000313" key="11">
    <source>
        <dbReference type="EMBL" id="CAB3377389.1"/>
    </source>
</evidence>
<keyword evidence="4 10" id="KW-0812">Transmembrane</keyword>
<protein>
    <recommendedName>
        <fullName evidence="10">Elongation of very long chain fatty acids protein</fullName>
        <ecNumber evidence="10">2.3.1.199</ecNumber>
    </recommendedName>
    <alternativeName>
        <fullName evidence="10">Very-long-chain 3-oxoacyl-CoA synthase</fullName>
    </alternativeName>
</protein>
<dbReference type="GO" id="GO:0019367">
    <property type="term" value="P:fatty acid elongation, saturated fatty acid"/>
    <property type="evidence" value="ECO:0007669"/>
    <property type="project" value="TreeGrafter"/>
</dbReference>
<keyword evidence="8 10" id="KW-0472">Membrane</keyword>
<comment type="caution">
    <text evidence="11">The sequence shown here is derived from an EMBL/GenBank/DDBJ whole genome shotgun (WGS) entry which is preliminary data.</text>
</comment>
<evidence type="ECO:0000256" key="5">
    <source>
        <dbReference type="ARBA" id="ARBA00022832"/>
    </source>
</evidence>
<gene>
    <name evidence="11" type="ORF">CLODIP_2_CD13965</name>
</gene>
<keyword evidence="12" id="KW-1185">Reference proteome</keyword>
<keyword evidence="3 10" id="KW-0808">Transferase</keyword>
<dbReference type="PANTHER" id="PTHR11157:SF21">
    <property type="entry name" value="ELONGATION OF VERY LONG CHAIN FATTY ACIDS PROTEIN"/>
    <property type="match status" value="1"/>
</dbReference>
<evidence type="ECO:0000256" key="2">
    <source>
        <dbReference type="ARBA" id="ARBA00022516"/>
    </source>
</evidence>